<dbReference type="PROSITE" id="PS50850">
    <property type="entry name" value="MFS"/>
    <property type="match status" value="1"/>
</dbReference>
<name>A0A1H7LPX2_9SPHI</name>
<evidence type="ECO:0000256" key="4">
    <source>
        <dbReference type="ARBA" id="ARBA00023136"/>
    </source>
</evidence>
<keyword evidence="2 5" id="KW-0812">Transmembrane</keyword>
<evidence type="ECO:0000313" key="7">
    <source>
        <dbReference type="EMBL" id="SEL00991.1"/>
    </source>
</evidence>
<dbReference type="OrthoDB" id="783189at2"/>
<organism evidence="7 8">
    <name type="scientific">Parapedobacter koreensis</name>
    <dbReference type="NCBI Taxonomy" id="332977"/>
    <lineage>
        <taxon>Bacteria</taxon>
        <taxon>Pseudomonadati</taxon>
        <taxon>Bacteroidota</taxon>
        <taxon>Sphingobacteriia</taxon>
        <taxon>Sphingobacteriales</taxon>
        <taxon>Sphingobacteriaceae</taxon>
        <taxon>Parapedobacter</taxon>
    </lineage>
</organism>
<dbReference type="Gene3D" id="1.20.1720.10">
    <property type="entry name" value="Multidrug resistance protein D"/>
    <property type="match status" value="1"/>
</dbReference>
<comment type="subcellular location">
    <subcellularLocation>
        <location evidence="1">Membrane</location>
        <topology evidence="1">Multi-pass membrane protein</topology>
    </subcellularLocation>
</comment>
<dbReference type="PANTHER" id="PTHR42718">
    <property type="entry name" value="MAJOR FACILITATOR SUPERFAMILY MULTIDRUG TRANSPORTER MFSC"/>
    <property type="match status" value="1"/>
</dbReference>
<protein>
    <submittedName>
        <fullName evidence="7">Major Facilitator Superfamily protein</fullName>
    </submittedName>
</protein>
<accession>A0A1H7LPX2</accession>
<dbReference type="GO" id="GO:0022857">
    <property type="term" value="F:transmembrane transporter activity"/>
    <property type="evidence" value="ECO:0007669"/>
    <property type="project" value="InterPro"/>
</dbReference>
<gene>
    <name evidence="7" type="ORF">SAMN05421740_103231</name>
</gene>
<dbReference type="Proteomes" id="UP000198916">
    <property type="component" value="Unassembled WGS sequence"/>
</dbReference>
<dbReference type="Pfam" id="PF07690">
    <property type="entry name" value="MFS_1"/>
    <property type="match status" value="1"/>
</dbReference>
<keyword evidence="4 5" id="KW-0472">Membrane</keyword>
<dbReference type="InterPro" id="IPR011701">
    <property type="entry name" value="MFS"/>
</dbReference>
<dbReference type="RefSeq" id="WP_090604697.1">
    <property type="nucleotide sequence ID" value="NZ_FNZR01000003.1"/>
</dbReference>
<dbReference type="SUPFAM" id="SSF103473">
    <property type="entry name" value="MFS general substrate transporter"/>
    <property type="match status" value="1"/>
</dbReference>
<dbReference type="PANTHER" id="PTHR42718:SF39">
    <property type="entry name" value="ACTINORHODIN TRANSPORTER-RELATED"/>
    <property type="match status" value="1"/>
</dbReference>
<keyword evidence="8" id="KW-1185">Reference proteome</keyword>
<keyword evidence="3 5" id="KW-1133">Transmembrane helix</keyword>
<feature type="domain" description="Major facilitator superfamily (MFS) profile" evidence="6">
    <location>
        <begin position="10"/>
        <end position="77"/>
    </location>
</feature>
<dbReference type="InterPro" id="IPR036259">
    <property type="entry name" value="MFS_trans_sf"/>
</dbReference>
<feature type="transmembrane region" description="Helical" evidence="5">
    <location>
        <begin position="46"/>
        <end position="65"/>
    </location>
</feature>
<dbReference type="EMBL" id="FNZR01000003">
    <property type="protein sequence ID" value="SEL00991.1"/>
    <property type="molecule type" value="Genomic_DNA"/>
</dbReference>
<feature type="transmembrane region" description="Helical" evidence="5">
    <location>
        <begin position="12"/>
        <end position="34"/>
    </location>
</feature>
<dbReference type="InterPro" id="IPR020846">
    <property type="entry name" value="MFS_dom"/>
</dbReference>
<evidence type="ECO:0000256" key="5">
    <source>
        <dbReference type="SAM" id="Phobius"/>
    </source>
</evidence>
<dbReference type="GO" id="GO:0016020">
    <property type="term" value="C:membrane"/>
    <property type="evidence" value="ECO:0007669"/>
    <property type="project" value="UniProtKB-SubCell"/>
</dbReference>
<evidence type="ECO:0000259" key="6">
    <source>
        <dbReference type="PROSITE" id="PS50850"/>
    </source>
</evidence>
<evidence type="ECO:0000256" key="1">
    <source>
        <dbReference type="ARBA" id="ARBA00004141"/>
    </source>
</evidence>
<dbReference type="STRING" id="332977.SAMN05421740_103231"/>
<reference evidence="8" key="1">
    <citation type="submission" date="2016-10" db="EMBL/GenBank/DDBJ databases">
        <authorList>
            <person name="Varghese N."/>
            <person name="Submissions S."/>
        </authorList>
    </citation>
    <scope>NUCLEOTIDE SEQUENCE [LARGE SCALE GENOMIC DNA]</scope>
    <source>
        <strain evidence="8">Jip14</strain>
    </source>
</reference>
<evidence type="ECO:0000256" key="2">
    <source>
        <dbReference type="ARBA" id="ARBA00022692"/>
    </source>
</evidence>
<dbReference type="AlphaFoldDB" id="A0A1H7LPX2"/>
<evidence type="ECO:0000313" key="8">
    <source>
        <dbReference type="Proteomes" id="UP000198916"/>
    </source>
</evidence>
<proteinExistence type="predicted"/>
<sequence>MNNRQNKWVQHGILLTAPLLTVIDVFIVNVAIPAIKARIHASDGEVELVIAAYLLGYASFQITGARAGDYFGRRRAF</sequence>
<evidence type="ECO:0000256" key="3">
    <source>
        <dbReference type="ARBA" id="ARBA00022989"/>
    </source>
</evidence>